<name>A0A8S9XWC8_APOLU</name>
<reference evidence="1" key="1">
    <citation type="journal article" date="2021" name="Mol. Ecol. Resour.">
        <title>Apolygus lucorum genome provides insights into omnivorousness and mesophyll feeding.</title>
        <authorList>
            <person name="Liu Y."/>
            <person name="Liu H."/>
            <person name="Wang H."/>
            <person name="Huang T."/>
            <person name="Liu B."/>
            <person name="Yang B."/>
            <person name="Yin L."/>
            <person name="Li B."/>
            <person name="Zhang Y."/>
            <person name="Zhang S."/>
            <person name="Jiang F."/>
            <person name="Zhang X."/>
            <person name="Ren Y."/>
            <person name="Wang B."/>
            <person name="Wang S."/>
            <person name="Lu Y."/>
            <person name="Wu K."/>
            <person name="Fan W."/>
            <person name="Wang G."/>
        </authorList>
    </citation>
    <scope>NUCLEOTIDE SEQUENCE</scope>
    <source>
        <strain evidence="1">12Hb</strain>
    </source>
</reference>
<dbReference type="EMBL" id="WIXP02000003">
    <property type="protein sequence ID" value="KAF6212904.1"/>
    <property type="molecule type" value="Genomic_DNA"/>
</dbReference>
<dbReference type="AlphaFoldDB" id="A0A8S9XWC8"/>
<comment type="caution">
    <text evidence="1">The sequence shown here is derived from an EMBL/GenBank/DDBJ whole genome shotgun (WGS) entry which is preliminary data.</text>
</comment>
<keyword evidence="2" id="KW-1185">Reference proteome</keyword>
<protein>
    <submittedName>
        <fullName evidence="1">Uncharacterized protein</fullName>
    </submittedName>
</protein>
<dbReference type="Proteomes" id="UP000466442">
    <property type="component" value="Unassembled WGS sequence"/>
</dbReference>
<accession>A0A8S9XWC8</accession>
<evidence type="ECO:0000313" key="1">
    <source>
        <dbReference type="EMBL" id="KAF6212904.1"/>
    </source>
</evidence>
<gene>
    <name evidence="1" type="ORF">GE061_010614</name>
</gene>
<evidence type="ECO:0000313" key="2">
    <source>
        <dbReference type="Proteomes" id="UP000466442"/>
    </source>
</evidence>
<organism evidence="1 2">
    <name type="scientific">Apolygus lucorum</name>
    <name type="common">Small green plant bug</name>
    <name type="synonym">Lygocoris lucorum</name>
    <dbReference type="NCBI Taxonomy" id="248454"/>
    <lineage>
        <taxon>Eukaryota</taxon>
        <taxon>Metazoa</taxon>
        <taxon>Ecdysozoa</taxon>
        <taxon>Arthropoda</taxon>
        <taxon>Hexapoda</taxon>
        <taxon>Insecta</taxon>
        <taxon>Pterygota</taxon>
        <taxon>Neoptera</taxon>
        <taxon>Paraneoptera</taxon>
        <taxon>Hemiptera</taxon>
        <taxon>Heteroptera</taxon>
        <taxon>Panheteroptera</taxon>
        <taxon>Cimicomorpha</taxon>
        <taxon>Miridae</taxon>
        <taxon>Mirini</taxon>
        <taxon>Apolygus</taxon>
    </lineage>
</organism>
<proteinExistence type="predicted"/>
<sequence length="67" mass="7841">MVEIGTSESKRPQQPVELGRFTDIEENRCAARKRIQKNVENLRKIDILNVLRVCGVTNFPLQQQRYL</sequence>